<evidence type="ECO:0000256" key="1">
    <source>
        <dbReference type="SAM" id="SignalP"/>
    </source>
</evidence>
<keyword evidence="1" id="KW-0732">Signal</keyword>
<feature type="chain" id="PRO_5021238499" evidence="1">
    <location>
        <begin position="19"/>
        <end position="124"/>
    </location>
</feature>
<feature type="signal peptide" evidence="1">
    <location>
        <begin position="1"/>
        <end position="18"/>
    </location>
</feature>
<organism evidence="2 3">
    <name type="scientific">Araneus ventricosus</name>
    <name type="common">Orbweaver spider</name>
    <name type="synonym">Epeira ventricosa</name>
    <dbReference type="NCBI Taxonomy" id="182803"/>
    <lineage>
        <taxon>Eukaryota</taxon>
        <taxon>Metazoa</taxon>
        <taxon>Ecdysozoa</taxon>
        <taxon>Arthropoda</taxon>
        <taxon>Chelicerata</taxon>
        <taxon>Arachnida</taxon>
        <taxon>Araneae</taxon>
        <taxon>Araneomorphae</taxon>
        <taxon>Entelegynae</taxon>
        <taxon>Araneoidea</taxon>
        <taxon>Araneidae</taxon>
        <taxon>Araneus</taxon>
    </lineage>
</organism>
<evidence type="ECO:0000313" key="2">
    <source>
        <dbReference type="EMBL" id="GBN39199.1"/>
    </source>
</evidence>
<sequence>MVNVILVILMSRFAATQGCLDEPCDFEQRPYDRTTPDLASSFQTSETCQGEDVCPLRMIKHVTGPIYVGTSVELGFEPGALWHRRRHLTARSPRSLNMLKENRPKCKFYFLHSTTKLNRNRTIF</sequence>
<protein>
    <submittedName>
        <fullName evidence="2">Uncharacterized protein</fullName>
    </submittedName>
</protein>
<dbReference type="Proteomes" id="UP000499080">
    <property type="component" value="Unassembled WGS sequence"/>
</dbReference>
<gene>
    <name evidence="2" type="ORF">AVEN_62236_1</name>
</gene>
<proteinExistence type="predicted"/>
<accession>A0A4Y2NKJ2</accession>
<keyword evidence="3" id="KW-1185">Reference proteome</keyword>
<reference evidence="2 3" key="1">
    <citation type="journal article" date="2019" name="Sci. Rep.">
        <title>Orb-weaving spider Araneus ventricosus genome elucidates the spidroin gene catalogue.</title>
        <authorList>
            <person name="Kono N."/>
            <person name="Nakamura H."/>
            <person name="Ohtoshi R."/>
            <person name="Moran D.A.P."/>
            <person name="Shinohara A."/>
            <person name="Yoshida Y."/>
            <person name="Fujiwara M."/>
            <person name="Mori M."/>
            <person name="Tomita M."/>
            <person name="Arakawa K."/>
        </authorList>
    </citation>
    <scope>NUCLEOTIDE SEQUENCE [LARGE SCALE GENOMIC DNA]</scope>
</reference>
<name>A0A4Y2NKJ2_ARAVE</name>
<dbReference type="AlphaFoldDB" id="A0A4Y2NKJ2"/>
<evidence type="ECO:0000313" key="3">
    <source>
        <dbReference type="Proteomes" id="UP000499080"/>
    </source>
</evidence>
<dbReference type="EMBL" id="BGPR01009307">
    <property type="protein sequence ID" value="GBN39199.1"/>
    <property type="molecule type" value="Genomic_DNA"/>
</dbReference>
<comment type="caution">
    <text evidence="2">The sequence shown here is derived from an EMBL/GenBank/DDBJ whole genome shotgun (WGS) entry which is preliminary data.</text>
</comment>